<dbReference type="InterPro" id="IPR011805">
    <property type="entry name" value="RNase_R"/>
</dbReference>
<evidence type="ECO:0000256" key="2">
    <source>
        <dbReference type="ARBA" id="ARBA00004496"/>
    </source>
</evidence>
<dbReference type="Pfam" id="PF00575">
    <property type="entry name" value="S1"/>
    <property type="match status" value="1"/>
</dbReference>
<dbReference type="SMART" id="SM00357">
    <property type="entry name" value="CSP"/>
    <property type="match status" value="1"/>
</dbReference>
<dbReference type="GO" id="GO:0008859">
    <property type="term" value="F:exoribonuclease II activity"/>
    <property type="evidence" value="ECO:0007669"/>
    <property type="project" value="UniProtKB-UniRule"/>
</dbReference>
<keyword evidence="7 8" id="KW-0694">RNA-binding</keyword>
<evidence type="ECO:0000256" key="5">
    <source>
        <dbReference type="ARBA" id="ARBA00022801"/>
    </source>
</evidence>
<organism evidence="10 11">
    <name type="scientific">Candidatus Borkfalkia faecavium</name>
    <dbReference type="NCBI Taxonomy" id="2838508"/>
    <lineage>
        <taxon>Bacteria</taxon>
        <taxon>Bacillati</taxon>
        <taxon>Bacillota</taxon>
        <taxon>Clostridia</taxon>
        <taxon>Christensenellales</taxon>
        <taxon>Christensenellaceae</taxon>
        <taxon>Candidatus Borkfalkia</taxon>
    </lineage>
</organism>
<evidence type="ECO:0000256" key="3">
    <source>
        <dbReference type="ARBA" id="ARBA00022490"/>
    </source>
</evidence>
<comment type="caution">
    <text evidence="10">The sequence shown here is derived from an EMBL/GenBank/DDBJ whole genome shotgun (WGS) entry which is preliminary data.</text>
</comment>
<dbReference type="SMART" id="SM00316">
    <property type="entry name" value="S1"/>
    <property type="match status" value="1"/>
</dbReference>
<sequence>MSAAESILEKFKSGAFDYQKAGDICRLLGTCSRSDREAVSRILKGLEEAGEIVQDERGRYVSPGRLGLVRGTVQGNERGFAFLLTEEGDLFLPRRALHGALHGDIVFAKRTGGERGDEAAVYSIVRRGMKELTGTYYRDKRGGLVEPDERRFCESVRVVGGVRAAAGEKVLVRILSYPDGKYPEGEILAVLGKSGDLLTEEEAIVRSQQLLEEFPQKVLAGAKRAASLPVTSEGRTDFREEIVITIDGDDSRDFDDAVTVRREGDGFLLGVHIADVSHYVARGSALDAEAYSRGTSVYFPDRVIPMLPEALSDDVCSLRQGEDRLTLSCLMAIDREGKVTESRIERGIIRSRARMTYAKVAAILQGDEALCAEYAHLLPLLEDMRALAEILIQRRASRGGVDLDVREAHIGFDGVQVSLAPAERTIAHRMIEEFMILANETVASFMSSYEMPMLFRVHEKPTEERAENFRAYLRGLGLRADFRPANVRPGEYGKILSSLKEDKLRAVVNRVMLRSMAKARYSAENCGHFGLASACYCHFTSPIRRYPDLIVHRVVKTVLDGRAGEAEREYGKFVREAAGQCSARERRAEEAERAVDDLYKVWYMRGHLGEEYTGTVSGVAPFGIFVELENTAEGLIKVENLPGEGYEFIEEKLCLRGPSRAFCLGEPVRIVVAGCDIGARRCEFVLAEAEN</sequence>
<reference evidence="10" key="2">
    <citation type="submission" date="2021-04" db="EMBL/GenBank/DDBJ databases">
        <authorList>
            <person name="Gilroy R."/>
        </authorList>
    </citation>
    <scope>NUCLEOTIDE SEQUENCE</scope>
    <source>
        <strain evidence="10">2189</strain>
    </source>
</reference>
<evidence type="ECO:0000256" key="8">
    <source>
        <dbReference type="HAMAP-Rule" id="MF_01895"/>
    </source>
</evidence>
<keyword evidence="4 8" id="KW-0540">Nuclease</keyword>
<dbReference type="Proteomes" id="UP000886847">
    <property type="component" value="Unassembled WGS sequence"/>
</dbReference>
<dbReference type="AlphaFoldDB" id="A0A9D2AU40"/>
<evidence type="ECO:0000313" key="11">
    <source>
        <dbReference type="Proteomes" id="UP000886847"/>
    </source>
</evidence>
<dbReference type="PANTHER" id="PTHR23355">
    <property type="entry name" value="RIBONUCLEASE"/>
    <property type="match status" value="1"/>
</dbReference>
<keyword evidence="5 8" id="KW-0378">Hydrolase</keyword>
<evidence type="ECO:0000256" key="7">
    <source>
        <dbReference type="ARBA" id="ARBA00022884"/>
    </source>
</evidence>
<dbReference type="GO" id="GO:0005829">
    <property type="term" value="C:cytosol"/>
    <property type="evidence" value="ECO:0007669"/>
    <property type="project" value="TreeGrafter"/>
</dbReference>
<gene>
    <name evidence="8 10" type="primary">rnr</name>
    <name evidence="10" type="ORF">H9851_03595</name>
</gene>
<dbReference type="NCBIfam" id="TIGR02063">
    <property type="entry name" value="RNase_R"/>
    <property type="match status" value="1"/>
</dbReference>
<dbReference type="EC" id="3.1.13.1" evidence="8"/>
<dbReference type="GO" id="GO:0006402">
    <property type="term" value="P:mRNA catabolic process"/>
    <property type="evidence" value="ECO:0007669"/>
    <property type="project" value="TreeGrafter"/>
</dbReference>
<comment type="function">
    <text evidence="8">3'-5' exoribonuclease that releases 5'-nucleoside monophosphates and is involved in maturation of structured RNAs.</text>
</comment>
<evidence type="ECO:0000256" key="6">
    <source>
        <dbReference type="ARBA" id="ARBA00022839"/>
    </source>
</evidence>
<dbReference type="InterPro" id="IPR001900">
    <property type="entry name" value="RNase_II/R"/>
</dbReference>
<protein>
    <recommendedName>
        <fullName evidence="8">Ribonuclease R</fullName>
        <shortName evidence="8">RNase R</shortName>
        <ecNumber evidence="8">3.1.13.1</ecNumber>
    </recommendedName>
</protein>
<dbReference type="PROSITE" id="PS50126">
    <property type="entry name" value="S1"/>
    <property type="match status" value="1"/>
</dbReference>
<evidence type="ECO:0000256" key="4">
    <source>
        <dbReference type="ARBA" id="ARBA00022722"/>
    </source>
</evidence>
<dbReference type="InterPro" id="IPR012340">
    <property type="entry name" value="NA-bd_OB-fold"/>
</dbReference>
<dbReference type="HAMAP" id="MF_01895">
    <property type="entry name" value="RNase_R"/>
    <property type="match status" value="1"/>
</dbReference>
<dbReference type="EMBL" id="DXEW01000019">
    <property type="protein sequence ID" value="HIX50347.1"/>
    <property type="molecule type" value="Genomic_DNA"/>
</dbReference>
<dbReference type="Pfam" id="PF00773">
    <property type="entry name" value="RNB"/>
    <property type="match status" value="1"/>
</dbReference>
<evidence type="ECO:0000256" key="1">
    <source>
        <dbReference type="ARBA" id="ARBA00001849"/>
    </source>
</evidence>
<proteinExistence type="inferred from homology"/>
<dbReference type="InterPro" id="IPR011129">
    <property type="entry name" value="CSD"/>
</dbReference>
<dbReference type="Pfam" id="PF17876">
    <property type="entry name" value="CSD2"/>
    <property type="match status" value="1"/>
</dbReference>
<keyword evidence="3 8" id="KW-0963">Cytoplasm</keyword>
<dbReference type="InterPro" id="IPR004476">
    <property type="entry name" value="RNase_II/RNase_R"/>
</dbReference>
<comment type="subcellular location">
    <subcellularLocation>
        <location evidence="2 8">Cytoplasm</location>
    </subcellularLocation>
</comment>
<dbReference type="InterPro" id="IPR013223">
    <property type="entry name" value="RNase_B_OB_dom"/>
</dbReference>
<dbReference type="InterPro" id="IPR050180">
    <property type="entry name" value="RNR_Ribonuclease"/>
</dbReference>
<reference evidence="10" key="1">
    <citation type="journal article" date="2021" name="PeerJ">
        <title>Extensive microbial diversity within the chicken gut microbiome revealed by metagenomics and culture.</title>
        <authorList>
            <person name="Gilroy R."/>
            <person name="Ravi A."/>
            <person name="Getino M."/>
            <person name="Pursley I."/>
            <person name="Horton D.L."/>
            <person name="Alikhan N.F."/>
            <person name="Baker D."/>
            <person name="Gharbi K."/>
            <person name="Hall N."/>
            <person name="Watson M."/>
            <person name="Adriaenssens E.M."/>
            <person name="Foster-Nyarko E."/>
            <person name="Jarju S."/>
            <person name="Secka A."/>
            <person name="Antonio M."/>
            <person name="Oren A."/>
            <person name="Chaudhuri R.R."/>
            <person name="La Ragione R."/>
            <person name="Hildebrand F."/>
            <person name="Pallen M.J."/>
        </authorList>
    </citation>
    <scope>NUCLEOTIDE SEQUENCE</scope>
    <source>
        <strain evidence="10">2189</strain>
    </source>
</reference>
<accession>A0A9D2AU40</accession>
<dbReference type="PANTHER" id="PTHR23355:SF9">
    <property type="entry name" value="DIS3-LIKE EXONUCLEASE 2"/>
    <property type="match status" value="1"/>
</dbReference>
<dbReference type="InterPro" id="IPR040476">
    <property type="entry name" value="CSD2"/>
</dbReference>
<keyword evidence="6 8" id="KW-0269">Exonuclease</keyword>
<dbReference type="Pfam" id="PF08206">
    <property type="entry name" value="OB_RNB"/>
    <property type="match status" value="1"/>
</dbReference>
<evidence type="ECO:0000259" key="9">
    <source>
        <dbReference type="PROSITE" id="PS50126"/>
    </source>
</evidence>
<dbReference type="Gene3D" id="2.40.50.140">
    <property type="entry name" value="Nucleic acid-binding proteins"/>
    <property type="match status" value="2"/>
</dbReference>
<dbReference type="SMART" id="SM00955">
    <property type="entry name" value="RNB"/>
    <property type="match status" value="1"/>
</dbReference>
<comment type="similarity">
    <text evidence="8">Belongs to the RNR ribonuclease family. RNase R subfamily.</text>
</comment>
<dbReference type="SUPFAM" id="SSF50249">
    <property type="entry name" value="Nucleic acid-binding proteins"/>
    <property type="match status" value="4"/>
</dbReference>
<comment type="catalytic activity">
    <reaction evidence="1 8">
        <text>Exonucleolytic cleavage in the 3'- to 5'-direction to yield nucleoside 5'-phosphates.</text>
        <dbReference type="EC" id="3.1.13.1"/>
    </reaction>
</comment>
<dbReference type="GO" id="GO:0003723">
    <property type="term" value="F:RNA binding"/>
    <property type="evidence" value="ECO:0007669"/>
    <property type="project" value="UniProtKB-UniRule"/>
</dbReference>
<evidence type="ECO:0000313" key="10">
    <source>
        <dbReference type="EMBL" id="HIX50347.1"/>
    </source>
</evidence>
<feature type="domain" description="S1 motif" evidence="9">
    <location>
        <begin position="609"/>
        <end position="689"/>
    </location>
</feature>
<name>A0A9D2AU40_9FIRM</name>
<dbReference type="CDD" id="cd04471">
    <property type="entry name" value="S1_RNase_R"/>
    <property type="match status" value="1"/>
</dbReference>
<dbReference type="InterPro" id="IPR003029">
    <property type="entry name" value="S1_domain"/>
</dbReference>
<dbReference type="NCBIfam" id="TIGR00358">
    <property type="entry name" value="3_prime_RNase"/>
    <property type="match status" value="1"/>
</dbReference>